<gene>
    <name evidence="2" type="ORF">GRF29_69g2202904</name>
</gene>
<sequence length="505" mass="56712">MPLCNNCTSIPFRALIKGSESLPTTALSPFDTPKYHHRSHDSIQHVDRSARTCEFCRIIADAIESSFWHDNMMTKEDQKKPVWLRLTVGSDSPACSIYLGDEKPETSVFEGRLGGFDFALLPKSLQDGIMLTRFLGLQYIWIDCLCIVQDDEDDWHREAGRMGDVYSKSYLTITAARSADSNNGFLAPRETKMTDLVSLEDAEGPFQLGFRVYDVSAAPGSFETAIMEPLQTEPLTTRAWTLQERLLAPRSLHFGKQQTYWECPQTSLSENGDTFGVADEDYRLDYIVQGLQAESELRWRWYKLLEAYTSRSMTKSTDKLPALSGIAGAIQRQTKDAYYAGIWGKNFLVDLLWRLEDWRDARKPDAWRAPSWSWASVDGVIRHDEVAYATQPWAELEFCSVTPIGENPLGGVQDGFAQIRAPLTRVVNVALERSEGGFKSDVEVQGGCVRKAKLFLDFERRGECLVLMVTPISGLAVEKVDGEEETVVRGVAVSGSEEYATSLKT</sequence>
<dbReference type="PANTHER" id="PTHR33112:SF16">
    <property type="entry name" value="HETEROKARYON INCOMPATIBILITY DOMAIN-CONTAINING PROTEIN"/>
    <property type="match status" value="1"/>
</dbReference>
<feature type="domain" description="Heterokaryon incompatibility" evidence="1">
    <location>
        <begin position="119"/>
        <end position="244"/>
    </location>
</feature>
<evidence type="ECO:0000313" key="3">
    <source>
        <dbReference type="Proteomes" id="UP001280581"/>
    </source>
</evidence>
<dbReference type="Pfam" id="PF06985">
    <property type="entry name" value="HET"/>
    <property type="match status" value="1"/>
</dbReference>
<keyword evidence="3" id="KW-1185">Reference proteome</keyword>
<protein>
    <recommendedName>
        <fullName evidence="1">Heterokaryon incompatibility domain-containing protein</fullName>
    </recommendedName>
</protein>
<dbReference type="EMBL" id="WVTA01000006">
    <property type="protein sequence ID" value="KAK3209542.1"/>
    <property type="molecule type" value="Genomic_DNA"/>
</dbReference>
<dbReference type="PANTHER" id="PTHR33112">
    <property type="entry name" value="DOMAIN PROTEIN, PUTATIVE-RELATED"/>
    <property type="match status" value="1"/>
</dbReference>
<evidence type="ECO:0000259" key="1">
    <source>
        <dbReference type="Pfam" id="PF06985"/>
    </source>
</evidence>
<dbReference type="Proteomes" id="UP001280581">
    <property type="component" value="Unassembled WGS sequence"/>
</dbReference>
<organism evidence="2 3">
    <name type="scientific">Pseudopithomyces chartarum</name>
    <dbReference type="NCBI Taxonomy" id="1892770"/>
    <lineage>
        <taxon>Eukaryota</taxon>
        <taxon>Fungi</taxon>
        <taxon>Dikarya</taxon>
        <taxon>Ascomycota</taxon>
        <taxon>Pezizomycotina</taxon>
        <taxon>Dothideomycetes</taxon>
        <taxon>Pleosporomycetidae</taxon>
        <taxon>Pleosporales</taxon>
        <taxon>Massarineae</taxon>
        <taxon>Didymosphaeriaceae</taxon>
        <taxon>Pseudopithomyces</taxon>
    </lineage>
</organism>
<dbReference type="AlphaFoldDB" id="A0AAN6RJH9"/>
<proteinExistence type="predicted"/>
<evidence type="ECO:0000313" key="2">
    <source>
        <dbReference type="EMBL" id="KAK3209542.1"/>
    </source>
</evidence>
<dbReference type="InterPro" id="IPR010730">
    <property type="entry name" value="HET"/>
</dbReference>
<accession>A0AAN6RJH9</accession>
<comment type="caution">
    <text evidence="2">The sequence shown here is derived from an EMBL/GenBank/DDBJ whole genome shotgun (WGS) entry which is preliminary data.</text>
</comment>
<reference evidence="2 3" key="1">
    <citation type="submission" date="2021-02" db="EMBL/GenBank/DDBJ databases">
        <title>Genome assembly of Pseudopithomyces chartarum.</title>
        <authorList>
            <person name="Jauregui R."/>
            <person name="Singh J."/>
            <person name="Voisey C."/>
        </authorList>
    </citation>
    <scope>NUCLEOTIDE SEQUENCE [LARGE SCALE GENOMIC DNA]</scope>
    <source>
        <strain evidence="2 3">AGR01</strain>
    </source>
</reference>
<name>A0AAN6RJH9_9PLEO</name>